<dbReference type="InterPro" id="IPR000515">
    <property type="entry name" value="MetI-like"/>
</dbReference>
<dbReference type="CDD" id="cd06261">
    <property type="entry name" value="TM_PBP2"/>
    <property type="match status" value="1"/>
</dbReference>
<feature type="transmembrane region" description="Helical" evidence="7">
    <location>
        <begin position="131"/>
        <end position="152"/>
    </location>
</feature>
<dbReference type="Proteomes" id="UP000285773">
    <property type="component" value="Unassembled WGS sequence"/>
</dbReference>
<dbReference type="Pfam" id="PF12911">
    <property type="entry name" value="OppC_N"/>
    <property type="match status" value="1"/>
</dbReference>
<evidence type="ECO:0000256" key="5">
    <source>
        <dbReference type="ARBA" id="ARBA00022989"/>
    </source>
</evidence>
<comment type="caution">
    <text evidence="9">The sequence shown here is derived from an EMBL/GenBank/DDBJ whole genome shotgun (WGS) entry which is preliminary data.</text>
</comment>
<keyword evidence="6 7" id="KW-0472">Membrane</keyword>
<evidence type="ECO:0000256" key="1">
    <source>
        <dbReference type="ARBA" id="ARBA00004651"/>
    </source>
</evidence>
<evidence type="ECO:0000313" key="9">
    <source>
        <dbReference type="EMBL" id="RHC95649.1"/>
    </source>
</evidence>
<proteinExistence type="inferred from homology"/>
<dbReference type="Gene3D" id="1.10.3720.10">
    <property type="entry name" value="MetI-like"/>
    <property type="match status" value="1"/>
</dbReference>
<evidence type="ECO:0000256" key="7">
    <source>
        <dbReference type="RuleBase" id="RU363032"/>
    </source>
</evidence>
<dbReference type="RefSeq" id="WP_049474857.1">
    <property type="nucleotide sequence ID" value="NZ_JAHZPD010000012.1"/>
</dbReference>
<dbReference type="GO" id="GO:0055085">
    <property type="term" value="P:transmembrane transport"/>
    <property type="evidence" value="ECO:0007669"/>
    <property type="project" value="InterPro"/>
</dbReference>
<feature type="transmembrane region" description="Helical" evidence="7">
    <location>
        <begin position="231"/>
        <end position="253"/>
    </location>
</feature>
<dbReference type="AlphaFoldDB" id="A0A414CKT9"/>
<evidence type="ECO:0000256" key="6">
    <source>
        <dbReference type="ARBA" id="ARBA00023136"/>
    </source>
</evidence>
<feature type="transmembrane region" description="Helical" evidence="7">
    <location>
        <begin position="6"/>
        <end position="28"/>
    </location>
</feature>
<comment type="subcellular location">
    <subcellularLocation>
        <location evidence="1 7">Cell membrane</location>
        <topology evidence="1 7">Multi-pass membrane protein</topology>
    </subcellularLocation>
</comment>
<dbReference type="InterPro" id="IPR050366">
    <property type="entry name" value="BP-dependent_transpt_permease"/>
</dbReference>
<name>A0A414CKT9_STRPA</name>
<evidence type="ECO:0000259" key="8">
    <source>
        <dbReference type="PROSITE" id="PS50928"/>
    </source>
</evidence>
<evidence type="ECO:0000256" key="4">
    <source>
        <dbReference type="ARBA" id="ARBA00022692"/>
    </source>
</evidence>
<comment type="similarity">
    <text evidence="7">Belongs to the binding-protein-dependent transport system permease family.</text>
</comment>
<dbReference type="SUPFAM" id="SSF161098">
    <property type="entry name" value="MetI-like"/>
    <property type="match status" value="1"/>
</dbReference>
<accession>A0A414CKT9</accession>
<reference evidence="9 10" key="1">
    <citation type="submission" date="2018-08" db="EMBL/GenBank/DDBJ databases">
        <title>A genome reference for cultivated species of the human gut microbiota.</title>
        <authorList>
            <person name="Zou Y."/>
            <person name="Xue W."/>
            <person name="Luo G."/>
        </authorList>
    </citation>
    <scope>NUCLEOTIDE SEQUENCE [LARGE SCALE GENOMIC DNA]</scope>
    <source>
        <strain evidence="9 10">AM33-3BH</strain>
    </source>
</reference>
<dbReference type="GO" id="GO:0005886">
    <property type="term" value="C:plasma membrane"/>
    <property type="evidence" value="ECO:0007669"/>
    <property type="project" value="UniProtKB-SubCell"/>
</dbReference>
<feature type="transmembrane region" description="Helical" evidence="7">
    <location>
        <begin position="186"/>
        <end position="211"/>
    </location>
</feature>
<dbReference type="EMBL" id="QSIO01000001">
    <property type="protein sequence ID" value="RHC95649.1"/>
    <property type="molecule type" value="Genomic_DNA"/>
</dbReference>
<protein>
    <submittedName>
        <fullName evidence="9">ABC transporter permease subunit</fullName>
    </submittedName>
</protein>
<sequence>MKKSVIFSIFILGLLIFLALFASFIAPYDPQYVDVSNKLLSPSPQHLLGTDQLGRDVFSRLLYGARYSLFLAVAISVLEVVTGFIVGLVVGWYQGKMEGAFLWLTNVLMAFPSFLLSLATVGILGQGMSNMIIAIVIIEWIYYARIVTNLVISTKQEPYVISSQIMGMGSIHILKKHILPFIYKPVLVILLMNIGNIILMISGFSFLGIGVQPNVSEWGLMLHDARAYFRVAPWMMIAPGLAIFLTVISFNLFGEYIEEKGEKNGIIHH</sequence>
<evidence type="ECO:0000313" key="10">
    <source>
        <dbReference type="Proteomes" id="UP000285773"/>
    </source>
</evidence>
<keyword evidence="3" id="KW-1003">Cell membrane</keyword>
<dbReference type="PANTHER" id="PTHR43386:SF1">
    <property type="entry name" value="D,D-DIPEPTIDE TRANSPORT SYSTEM PERMEASE PROTEIN DDPC-RELATED"/>
    <property type="match status" value="1"/>
</dbReference>
<evidence type="ECO:0000256" key="3">
    <source>
        <dbReference type="ARBA" id="ARBA00022475"/>
    </source>
</evidence>
<dbReference type="InterPro" id="IPR025966">
    <property type="entry name" value="OppC_N"/>
</dbReference>
<dbReference type="PROSITE" id="PS50928">
    <property type="entry name" value="ABC_TM1"/>
    <property type="match status" value="1"/>
</dbReference>
<keyword evidence="4 7" id="KW-0812">Transmembrane</keyword>
<organism evidence="9 10">
    <name type="scientific">Streptococcus parasanguinis</name>
    <dbReference type="NCBI Taxonomy" id="1318"/>
    <lineage>
        <taxon>Bacteria</taxon>
        <taxon>Bacillati</taxon>
        <taxon>Bacillota</taxon>
        <taxon>Bacilli</taxon>
        <taxon>Lactobacillales</taxon>
        <taxon>Streptococcaceae</taxon>
        <taxon>Streptococcus</taxon>
    </lineage>
</organism>
<feature type="domain" description="ABC transmembrane type-1" evidence="8">
    <location>
        <begin position="65"/>
        <end position="254"/>
    </location>
</feature>
<feature type="transmembrane region" description="Helical" evidence="7">
    <location>
        <begin position="100"/>
        <end position="124"/>
    </location>
</feature>
<dbReference type="PANTHER" id="PTHR43386">
    <property type="entry name" value="OLIGOPEPTIDE TRANSPORT SYSTEM PERMEASE PROTEIN APPC"/>
    <property type="match status" value="1"/>
</dbReference>
<keyword evidence="2 7" id="KW-0813">Transport</keyword>
<dbReference type="Pfam" id="PF00528">
    <property type="entry name" value="BPD_transp_1"/>
    <property type="match status" value="1"/>
</dbReference>
<gene>
    <name evidence="9" type="ORF">DW820_00480</name>
</gene>
<dbReference type="InterPro" id="IPR035906">
    <property type="entry name" value="MetI-like_sf"/>
</dbReference>
<evidence type="ECO:0000256" key="2">
    <source>
        <dbReference type="ARBA" id="ARBA00022448"/>
    </source>
</evidence>
<feature type="transmembrane region" description="Helical" evidence="7">
    <location>
        <begin position="69"/>
        <end position="94"/>
    </location>
</feature>
<keyword evidence="5 7" id="KW-1133">Transmembrane helix</keyword>